<accession>A0A7D4CGI2</accession>
<dbReference type="GO" id="GO:0003677">
    <property type="term" value="F:DNA binding"/>
    <property type="evidence" value="ECO:0007669"/>
    <property type="project" value="UniProtKB-KW"/>
</dbReference>
<dbReference type="SMART" id="SM00347">
    <property type="entry name" value="HTH_MARR"/>
    <property type="match status" value="1"/>
</dbReference>
<evidence type="ECO:0000313" key="6">
    <source>
        <dbReference type="Proteomes" id="UP000503088"/>
    </source>
</evidence>
<proteinExistence type="predicted"/>
<keyword evidence="1" id="KW-0805">Transcription regulation</keyword>
<keyword evidence="3" id="KW-0804">Transcription</keyword>
<dbReference type="RefSeq" id="WP_173223269.1">
    <property type="nucleotide sequence ID" value="NZ_CP048104.1"/>
</dbReference>
<reference evidence="5 6" key="1">
    <citation type="submission" date="2020-01" db="EMBL/GenBank/DDBJ databases">
        <authorList>
            <person name="Gulvik C.A."/>
            <person name="Batra D.G."/>
        </authorList>
    </citation>
    <scope>NUCLEOTIDE SEQUENCE [LARGE SCALE GENOMIC DNA]</scope>
    <source>
        <strain evidence="5 6">W9323</strain>
    </source>
</reference>
<sequence>MKEYLKTVDKINQTFEEFKALVLGEVHEVRQLEQYHLTPQQELIMAYVIRQEQRITANQIASYLNISKSAVSQVISKLEKEGMVVRQTNQGNRRERWICLGSKGQKYARLLEELDEQLVRKYYSKVDLEDLQHVLRTMTGLVTAIKGEQRDNTF</sequence>
<dbReference type="GO" id="GO:0003700">
    <property type="term" value="F:DNA-binding transcription factor activity"/>
    <property type="evidence" value="ECO:0007669"/>
    <property type="project" value="InterPro"/>
</dbReference>
<dbReference type="PANTHER" id="PTHR42756:SF1">
    <property type="entry name" value="TRANSCRIPTIONAL REPRESSOR OF EMRAB OPERON"/>
    <property type="match status" value="1"/>
</dbReference>
<dbReference type="Proteomes" id="UP000503088">
    <property type="component" value="Chromosome"/>
</dbReference>
<evidence type="ECO:0000259" key="4">
    <source>
        <dbReference type="PROSITE" id="PS50995"/>
    </source>
</evidence>
<dbReference type="KEGG" id="kpul:GXN76_11395"/>
<keyword evidence="6" id="KW-1185">Reference proteome</keyword>
<organism evidence="5 6">
    <name type="scientific">Kroppenstedtia pulmonis</name>
    <dbReference type="NCBI Taxonomy" id="1380685"/>
    <lineage>
        <taxon>Bacteria</taxon>
        <taxon>Bacillati</taxon>
        <taxon>Bacillota</taxon>
        <taxon>Bacilli</taxon>
        <taxon>Bacillales</taxon>
        <taxon>Thermoactinomycetaceae</taxon>
        <taxon>Kroppenstedtia</taxon>
    </lineage>
</organism>
<feature type="domain" description="HTH marR-type" evidence="4">
    <location>
        <begin position="1"/>
        <end position="140"/>
    </location>
</feature>
<dbReference type="InterPro" id="IPR036390">
    <property type="entry name" value="WH_DNA-bd_sf"/>
</dbReference>
<dbReference type="EMBL" id="CP048104">
    <property type="protein sequence ID" value="QKG85014.1"/>
    <property type="molecule type" value="Genomic_DNA"/>
</dbReference>
<gene>
    <name evidence="5" type="ORF">GXN76_11395</name>
</gene>
<dbReference type="InterPro" id="IPR036388">
    <property type="entry name" value="WH-like_DNA-bd_sf"/>
</dbReference>
<dbReference type="SUPFAM" id="SSF46785">
    <property type="entry name" value="Winged helix' DNA-binding domain"/>
    <property type="match status" value="1"/>
</dbReference>
<dbReference type="InterPro" id="IPR011991">
    <property type="entry name" value="ArsR-like_HTH"/>
</dbReference>
<protein>
    <submittedName>
        <fullName evidence="5">MarR family transcriptional regulator</fullName>
    </submittedName>
</protein>
<dbReference type="Gene3D" id="1.10.10.10">
    <property type="entry name" value="Winged helix-like DNA-binding domain superfamily/Winged helix DNA-binding domain"/>
    <property type="match status" value="1"/>
</dbReference>
<keyword evidence="2" id="KW-0238">DNA-binding</keyword>
<evidence type="ECO:0000256" key="2">
    <source>
        <dbReference type="ARBA" id="ARBA00023125"/>
    </source>
</evidence>
<dbReference type="Pfam" id="PF12802">
    <property type="entry name" value="MarR_2"/>
    <property type="match status" value="1"/>
</dbReference>
<name>A0A7D4CGI2_9BACL</name>
<dbReference type="CDD" id="cd00090">
    <property type="entry name" value="HTH_ARSR"/>
    <property type="match status" value="1"/>
</dbReference>
<evidence type="ECO:0000256" key="1">
    <source>
        <dbReference type="ARBA" id="ARBA00023015"/>
    </source>
</evidence>
<evidence type="ECO:0000256" key="3">
    <source>
        <dbReference type="ARBA" id="ARBA00023163"/>
    </source>
</evidence>
<dbReference type="AlphaFoldDB" id="A0A7D4CGI2"/>
<evidence type="ECO:0000313" key="5">
    <source>
        <dbReference type="EMBL" id="QKG85014.1"/>
    </source>
</evidence>
<dbReference type="PANTHER" id="PTHR42756">
    <property type="entry name" value="TRANSCRIPTIONAL REGULATOR, MARR"/>
    <property type="match status" value="1"/>
</dbReference>
<dbReference type="InterPro" id="IPR000835">
    <property type="entry name" value="HTH_MarR-typ"/>
</dbReference>
<dbReference type="PROSITE" id="PS50995">
    <property type="entry name" value="HTH_MARR_2"/>
    <property type="match status" value="1"/>
</dbReference>